<organism evidence="2 3">
    <name type="scientific">Testicularia cyperi</name>
    <dbReference type="NCBI Taxonomy" id="1882483"/>
    <lineage>
        <taxon>Eukaryota</taxon>
        <taxon>Fungi</taxon>
        <taxon>Dikarya</taxon>
        <taxon>Basidiomycota</taxon>
        <taxon>Ustilaginomycotina</taxon>
        <taxon>Ustilaginomycetes</taxon>
        <taxon>Ustilaginales</taxon>
        <taxon>Anthracoideaceae</taxon>
        <taxon>Testicularia</taxon>
    </lineage>
</organism>
<evidence type="ECO:0000256" key="1">
    <source>
        <dbReference type="SAM" id="MobiDB-lite"/>
    </source>
</evidence>
<dbReference type="InParanoid" id="A0A317XQT0"/>
<feature type="region of interest" description="Disordered" evidence="1">
    <location>
        <begin position="158"/>
        <end position="179"/>
    </location>
</feature>
<name>A0A317XQT0_9BASI</name>
<accession>A0A317XQT0</accession>
<evidence type="ECO:0000313" key="3">
    <source>
        <dbReference type="Proteomes" id="UP000246740"/>
    </source>
</evidence>
<evidence type="ECO:0000313" key="2">
    <source>
        <dbReference type="EMBL" id="PWZ00462.1"/>
    </source>
</evidence>
<dbReference type="EMBL" id="KZ819192">
    <property type="protein sequence ID" value="PWZ00462.1"/>
    <property type="molecule type" value="Genomic_DNA"/>
</dbReference>
<reference evidence="2 3" key="1">
    <citation type="journal article" date="2018" name="Mol. Biol. Evol.">
        <title>Broad Genomic Sampling Reveals a Smut Pathogenic Ancestry of the Fungal Clade Ustilaginomycotina.</title>
        <authorList>
            <person name="Kijpornyongpan T."/>
            <person name="Mondo S.J."/>
            <person name="Barry K."/>
            <person name="Sandor L."/>
            <person name="Lee J."/>
            <person name="Lipzen A."/>
            <person name="Pangilinan J."/>
            <person name="LaButti K."/>
            <person name="Hainaut M."/>
            <person name="Henrissat B."/>
            <person name="Grigoriev I.V."/>
            <person name="Spatafora J.W."/>
            <person name="Aime M.C."/>
        </authorList>
    </citation>
    <scope>NUCLEOTIDE SEQUENCE [LARGE SCALE GENOMIC DNA]</scope>
    <source>
        <strain evidence="2 3">MCA 3645</strain>
    </source>
</reference>
<protein>
    <submittedName>
        <fullName evidence="2">Uncharacterized protein</fullName>
    </submittedName>
</protein>
<dbReference type="Proteomes" id="UP000246740">
    <property type="component" value="Unassembled WGS sequence"/>
</dbReference>
<sequence length="179" mass="19886">MVQYSTLLYSTLLYSTLLDSTKDTGSEHYLISMASTNASLSPPGIRQIGRVRSDHAPLPLTSSHPSIISLLSFLSFTTTITTTTTKPPPRCFQSPLPSILMACESSLHHYHVSIKPGGDPTSLLFFFSFLFFSSSFNCTNRPSLYWVTRSVRARQNRPFSPTAPRVMPQRSPKKPSVVL</sequence>
<gene>
    <name evidence="2" type="ORF">BCV70DRAFT_95921</name>
</gene>
<dbReference type="AlphaFoldDB" id="A0A317XQT0"/>
<proteinExistence type="predicted"/>
<keyword evidence="3" id="KW-1185">Reference proteome</keyword>